<protein>
    <submittedName>
        <fullName evidence="2">Uncharacterized protein</fullName>
    </submittedName>
</protein>
<evidence type="ECO:0000313" key="3">
    <source>
        <dbReference type="Proteomes" id="UP001189429"/>
    </source>
</evidence>
<evidence type="ECO:0000256" key="1">
    <source>
        <dbReference type="SAM" id="MobiDB-lite"/>
    </source>
</evidence>
<sequence>MAPKAPALRRPAAAPPITPTKKTVRITKTPVELGKPAAVDAGSPRPTDVEVDGQIVQITPSDHKAFLQEKSSEDPAILEDARAKADLGYGKGKQLQLNKRIAAWKLNGWDHPMFKEVIKYSESMPTKQRKVGMGYVKAKQYWGGPTALKEAIESKECVFKKIDGRDWHFDSAILADLTKELKGDKELQRFTGDAIAGFYLGGDAELSDDMMRGLDDDARRSQQRNRNPDDDDAEKRDFDAAVDRARNALKNTQGLRNKSTELEGDANAGSAARKSNVKKTIEKGKEIDELIKGYQDLARTKALPGLRKTTAECNRKKFRADSKIGNKIVAMILAVQELGD</sequence>
<dbReference type="EMBL" id="CAUYUJ010020661">
    <property type="protein sequence ID" value="CAK0899767.1"/>
    <property type="molecule type" value="Genomic_DNA"/>
</dbReference>
<name>A0ABN9XIZ6_9DINO</name>
<proteinExistence type="predicted"/>
<comment type="caution">
    <text evidence="2">The sequence shown here is derived from an EMBL/GenBank/DDBJ whole genome shotgun (WGS) entry which is preliminary data.</text>
</comment>
<feature type="region of interest" description="Disordered" evidence="1">
    <location>
        <begin position="217"/>
        <end position="236"/>
    </location>
</feature>
<accession>A0ABN9XIZ6</accession>
<dbReference type="Proteomes" id="UP001189429">
    <property type="component" value="Unassembled WGS sequence"/>
</dbReference>
<feature type="region of interest" description="Disordered" evidence="1">
    <location>
        <begin position="249"/>
        <end position="277"/>
    </location>
</feature>
<feature type="compositionally biased region" description="Low complexity" evidence="1">
    <location>
        <begin position="1"/>
        <end position="12"/>
    </location>
</feature>
<evidence type="ECO:0000313" key="2">
    <source>
        <dbReference type="EMBL" id="CAK0899767.1"/>
    </source>
</evidence>
<organism evidence="2 3">
    <name type="scientific">Prorocentrum cordatum</name>
    <dbReference type="NCBI Taxonomy" id="2364126"/>
    <lineage>
        <taxon>Eukaryota</taxon>
        <taxon>Sar</taxon>
        <taxon>Alveolata</taxon>
        <taxon>Dinophyceae</taxon>
        <taxon>Prorocentrales</taxon>
        <taxon>Prorocentraceae</taxon>
        <taxon>Prorocentrum</taxon>
    </lineage>
</organism>
<reference evidence="2" key="1">
    <citation type="submission" date="2023-10" db="EMBL/GenBank/DDBJ databases">
        <authorList>
            <person name="Chen Y."/>
            <person name="Shah S."/>
            <person name="Dougan E. K."/>
            <person name="Thang M."/>
            <person name="Chan C."/>
        </authorList>
    </citation>
    <scope>NUCLEOTIDE SEQUENCE [LARGE SCALE GENOMIC DNA]</scope>
</reference>
<feature type="region of interest" description="Disordered" evidence="1">
    <location>
        <begin position="1"/>
        <end position="21"/>
    </location>
</feature>
<keyword evidence="3" id="KW-1185">Reference proteome</keyword>
<gene>
    <name evidence="2" type="ORF">PCOR1329_LOCUS77207</name>
</gene>